<dbReference type="VEuPathDB" id="VectorBase:GBRI006709"/>
<name>A0A1A9W533_9MUSC</name>
<protein>
    <submittedName>
        <fullName evidence="1">Uncharacterized protein</fullName>
    </submittedName>
</protein>
<organism evidence="1 2">
    <name type="scientific">Glossina brevipalpis</name>
    <dbReference type="NCBI Taxonomy" id="37001"/>
    <lineage>
        <taxon>Eukaryota</taxon>
        <taxon>Metazoa</taxon>
        <taxon>Ecdysozoa</taxon>
        <taxon>Arthropoda</taxon>
        <taxon>Hexapoda</taxon>
        <taxon>Insecta</taxon>
        <taxon>Pterygota</taxon>
        <taxon>Neoptera</taxon>
        <taxon>Endopterygota</taxon>
        <taxon>Diptera</taxon>
        <taxon>Brachycera</taxon>
        <taxon>Muscomorpha</taxon>
        <taxon>Hippoboscoidea</taxon>
        <taxon>Glossinidae</taxon>
        <taxon>Glossina</taxon>
    </lineage>
</organism>
<dbReference type="AlphaFoldDB" id="A0A1A9W533"/>
<evidence type="ECO:0000313" key="1">
    <source>
        <dbReference type="EnsemblMetazoa" id="GBRI006709-PA"/>
    </source>
</evidence>
<dbReference type="Proteomes" id="UP000091820">
    <property type="component" value="Unassembled WGS sequence"/>
</dbReference>
<sequence>MRREKTLILRDNIKREERKLIKLKKNKNNWLLLEEFNSYINHQKCKNRVSGFRFNFYTFDYSPPRFCENSIK</sequence>
<dbReference type="EnsemblMetazoa" id="GBRI006709-RA">
    <property type="protein sequence ID" value="GBRI006709-PA"/>
    <property type="gene ID" value="GBRI006709"/>
</dbReference>
<keyword evidence="2" id="KW-1185">Reference proteome</keyword>
<proteinExistence type="predicted"/>
<reference evidence="1" key="2">
    <citation type="submission" date="2020-05" db="UniProtKB">
        <authorList>
            <consortium name="EnsemblMetazoa"/>
        </authorList>
    </citation>
    <scope>IDENTIFICATION</scope>
    <source>
        <strain evidence="1">IAEA</strain>
    </source>
</reference>
<reference evidence="2" key="1">
    <citation type="submission" date="2014-03" db="EMBL/GenBank/DDBJ databases">
        <authorList>
            <person name="Aksoy S."/>
            <person name="Warren W."/>
            <person name="Wilson R.K."/>
        </authorList>
    </citation>
    <scope>NUCLEOTIDE SEQUENCE [LARGE SCALE GENOMIC DNA]</scope>
    <source>
        <strain evidence="2">IAEA</strain>
    </source>
</reference>
<evidence type="ECO:0000313" key="2">
    <source>
        <dbReference type="Proteomes" id="UP000091820"/>
    </source>
</evidence>
<accession>A0A1A9W533</accession>